<evidence type="ECO:0000259" key="2">
    <source>
        <dbReference type="PROSITE" id="PS50056"/>
    </source>
</evidence>
<organism evidence="3 4">
    <name type="scientific">Microbacterium aquimaris</name>
    <dbReference type="NCBI Taxonomy" id="459816"/>
    <lineage>
        <taxon>Bacteria</taxon>
        <taxon>Bacillati</taxon>
        <taxon>Actinomycetota</taxon>
        <taxon>Actinomycetes</taxon>
        <taxon>Micrococcales</taxon>
        <taxon>Microbacteriaceae</taxon>
        <taxon>Microbacterium</taxon>
    </lineage>
</organism>
<dbReference type="PANTHER" id="PTHR31126">
    <property type="entry name" value="TYROSINE-PROTEIN PHOSPHATASE"/>
    <property type="match status" value="1"/>
</dbReference>
<keyword evidence="3" id="KW-0378">Hydrolase</keyword>
<evidence type="ECO:0000313" key="4">
    <source>
        <dbReference type="Proteomes" id="UP001291912"/>
    </source>
</evidence>
<evidence type="ECO:0000256" key="1">
    <source>
        <dbReference type="ARBA" id="ARBA00009580"/>
    </source>
</evidence>
<sequence>MSGASSGVNVPAQAPAVPGAVNLRDVGGLRAGSAVTRHGVLYRSGNLARLDEAGVSAFDALGIRRVIDLRADDEVSQAPSPLGSLDLQMQRAPLFLGSVESFFARDVSLAELYRLLVDDSASRVVDVVRGIVVDQPVLVHCTVGKDRTGVTVAVALAAAGVDTEEVVADYARTEAHLPQWRNAAVVAHLRRLHPGAQHLEDLATRSPAPVMRDLLEDIVRRYGSAADYLRANGLTDDELRELSRVLVAGGGEPPRFSG</sequence>
<protein>
    <submittedName>
        <fullName evidence="3">Tyrosine-protein phosphatase</fullName>
        <ecNumber evidence="3">3.1.3.48</ecNumber>
    </submittedName>
</protein>
<dbReference type="InterPro" id="IPR016130">
    <property type="entry name" value="Tyr_Pase_AS"/>
</dbReference>
<reference evidence="3 4" key="1">
    <citation type="submission" date="2023-10" db="EMBL/GenBank/DDBJ databases">
        <title>Microbacterium xanthum sp. nov., isolated from seaweed.</title>
        <authorList>
            <person name="Lee S.D."/>
        </authorList>
    </citation>
    <scope>NUCLEOTIDE SEQUENCE [LARGE SCALE GENOMIC DNA]</scope>
    <source>
        <strain evidence="3 4">KCTC 19124</strain>
    </source>
</reference>
<keyword evidence="4" id="KW-1185">Reference proteome</keyword>
<dbReference type="InterPro" id="IPR000387">
    <property type="entry name" value="Tyr_Pase_dom"/>
</dbReference>
<dbReference type="PROSITE" id="PS00383">
    <property type="entry name" value="TYR_PHOSPHATASE_1"/>
    <property type="match status" value="1"/>
</dbReference>
<dbReference type="GO" id="GO:0004725">
    <property type="term" value="F:protein tyrosine phosphatase activity"/>
    <property type="evidence" value="ECO:0007669"/>
    <property type="project" value="UniProtKB-EC"/>
</dbReference>
<dbReference type="Proteomes" id="UP001291912">
    <property type="component" value="Unassembled WGS sequence"/>
</dbReference>
<dbReference type="PANTHER" id="PTHR31126:SF1">
    <property type="entry name" value="TYROSINE SPECIFIC PROTEIN PHOSPHATASES DOMAIN-CONTAINING PROTEIN"/>
    <property type="match status" value="1"/>
</dbReference>
<feature type="domain" description="Tyrosine specific protein phosphatases" evidence="2">
    <location>
        <begin position="122"/>
        <end position="167"/>
    </location>
</feature>
<dbReference type="Gene3D" id="3.90.190.10">
    <property type="entry name" value="Protein tyrosine phosphatase superfamily"/>
    <property type="match status" value="1"/>
</dbReference>
<gene>
    <name evidence="3" type="ORF">R2Q92_07205</name>
</gene>
<dbReference type="EC" id="3.1.3.48" evidence="3"/>
<proteinExistence type="inferred from homology"/>
<comment type="similarity">
    <text evidence="1">Belongs to the protein-tyrosine phosphatase family.</text>
</comment>
<dbReference type="PROSITE" id="PS50056">
    <property type="entry name" value="TYR_PHOSPHATASE_2"/>
    <property type="match status" value="1"/>
</dbReference>
<dbReference type="InterPro" id="IPR029021">
    <property type="entry name" value="Prot-tyrosine_phosphatase-like"/>
</dbReference>
<dbReference type="InterPro" id="IPR026893">
    <property type="entry name" value="Tyr/Ser_Pase_IphP-type"/>
</dbReference>
<name>A0ABU5N6F0_9MICO</name>
<comment type="caution">
    <text evidence="3">The sequence shown here is derived from an EMBL/GenBank/DDBJ whole genome shotgun (WGS) entry which is preliminary data.</text>
</comment>
<dbReference type="EMBL" id="JAWJYN010000001">
    <property type="protein sequence ID" value="MDZ8161625.1"/>
    <property type="molecule type" value="Genomic_DNA"/>
</dbReference>
<accession>A0ABU5N6F0</accession>
<evidence type="ECO:0000313" key="3">
    <source>
        <dbReference type="EMBL" id="MDZ8161625.1"/>
    </source>
</evidence>
<dbReference type="SUPFAM" id="SSF52799">
    <property type="entry name" value="(Phosphotyrosine protein) phosphatases II"/>
    <property type="match status" value="1"/>
</dbReference>
<dbReference type="Pfam" id="PF13350">
    <property type="entry name" value="Y_phosphatase3"/>
    <property type="match status" value="1"/>
</dbReference>
<dbReference type="RefSeq" id="WP_194425116.1">
    <property type="nucleotide sequence ID" value="NZ_BAAAPT010000001.1"/>
</dbReference>